<feature type="chain" id="PRO_5030603225" description="PEP-CTERM sorting domain-containing protein" evidence="1">
    <location>
        <begin position="23"/>
        <end position="59"/>
    </location>
</feature>
<proteinExistence type="predicted"/>
<evidence type="ECO:0000313" key="3">
    <source>
        <dbReference type="EMBL" id="MYN43371.1"/>
    </source>
</evidence>
<dbReference type="AlphaFoldDB" id="A0A7X4KK99"/>
<comment type="caution">
    <text evidence="2">The sequence shown here is derived from an EMBL/GenBank/DDBJ whole genome shotgun (WGS) entry which is preliminary data.</text>
</comment>
<evidence type="ECO:0008006" key="6">
    <source>
        <dbReference type="Google" id="ProtNLM"/>
    </source>
</evidence>
<evidence type="ECO:0000313" key="2">
    <source>
        <dbReference type="EMBL" id="MYM76162.1"/>
    </source>
</evidence>
<dbReference type="RefSeq" id="WP_161048209.1">
    <property type="nucleotide sequence ID" value="NZ_WWCR01000072.1"/>
</dbReference>
<keyword evidence="4" id="KW-1185">Reference proteome</keyword>
<feature type="signal peptide" evidence="1">
    <location>
        <begin position="1"/>
        <end position="22"/>
    </location>
</feature>
<name>A0A7X4KK99_9BURK</name>
<accession>A0A7X4KK99</accession>
<protein>
    <recommendedName>
        <fullName evidence="6">PEP-CTERM sorting domain-containing protein</fullName>
    </recommendedName>
</protein>
<dbReference type="Proteomes" id="UP000466332">
    <property type="component" value="Unassembled WGS sequence"/>
</dbReference>
<dbReference type="EMBL" id="WWCS01000047">
    <property type="protein sequence ID" value="MYN43371.1"/>
    <property type="molecule type" value="Genomic_DNA"/>
</dbReference>
<sequence>MKQLKCLPFLIAAVAYVPRAHAAEVVQSVEPSSLSLLLICFGLIVLAGARQPSSIKVEE</sequence>
<organism evidence="2 5">
    <name type="scientific">Duganella margarita</name>
    <dbReference type="NCBI Taxonomy" id="2692170"/>
    <lineage>
        <taxon>Bacteria</taxon>
        <taxon>Pseudomonadati</taxon>
        <taxon>Pseudomonadota</taxon>
        <taxon>Betaproteobacteria</taxon>
        <taxon>Burkholderiales</taxon>
        <taxon>Oxalobacteraceae</taxon>
        <taxon>Telluria group</taxon>
        <taxon>Duganella</taxon>
    </lineage>
</organism>
<dbReference type="EMBL" id="WWCR01000072">
    <property type="protein sequence ID" value="MYM76162.1"/>
    <property type="molecule type" value="Genomic_DNA"/>
</dbReference>
<evidence type="ECO:0000256" key="1">
    <source>
        <dbReference type="SAM" id="SignalP"/>
    </source>
</evidence>
<evidence type="ECO:0000313" key="5">
    <source>
        <dbReference type="Proteomes" id="UP000469734"/>
    </source>
</evidence>
<dbReference type="Proteomes" id="UP000469734">
    <property type="component" value="Unassembled WGS sequence"/>
</dbReference>
<gene>
    <name evidence="3" type="ORF">GTP55_28910</name>
    <name evidence="2" type="ORF">GTP56_28775</name>
</gene>
<reference evidence="4 5" key="1">
    <citation type="submission" date="2019-12" db="EMBL/GenBank/DDBJ databases">
        <title>Novel species isolated from a subtropical stream in China.</title>
        <authorList>
            <person name="Lu H."/>
        </authorList>
    </citation>
    <scope>NUCLEOTIDE SEQUENCE [LARGE SCALE GENOMIC DNA]</scope>
    <source>
        <strain evidence="3 4">FT109W</strain>
        <strain evidence="2 5">FT134W</strain>
    </source>
</reference>
<keyword evidence="1" id="KW-0732">Signal</keyword>
<evidence type="ECO:0000313" key="4">
    <source>
        <dbReference type="Proteomes" id="UP000466332"/>
    </source>
</evidence>